<reference evidence="2" key="2">
    <citation type="submission" date="2015-01" db="EMBL/GenBank/DDBJ databases">
        <title>Evolutionary Origins and Diversification of the Mycorrhizal Mutualists.</title>
        <authorList>
            <consortium name="DOE Joint Genome Institute"/>
            <consortium name="Mycorrhizal Genomics Consortium"/>
            <person name="Kohler A."/>
            <person name="Kuo A."/>
            <person name="Nagy L.G."/>
            <person name="Floudas D."/>
            <person name="Copeland A."/>
            <person name="Barry K.W."/>
            <person name="Cichocki N."/>
            <person name="Veneault-Fourrey C."/>
            <person name="LaButti K."/>
            <person name="Lindquist E.A."/>
            <person name="Lipzen A."/>
            <person name="Lundell T."/>
            <person name="Morin E."/>
            <person name="Murat C."/>
            <person name="Riley R."/>
            <person name="Ohm R."/>
            <person name="Sun H."/>
            <person name="Tunlid A."/>
            <person name="Henrissat B."/>
            <person name="Grigoriev I.V."/>
            <person name="Hibbett D.S."/>
            <person name="Martin F."/>
        </authorList>
    </citation>
    <scope>NUCLEOTIDE SEQUENCE [LARGE SCALE GENOMIC DNA]</scope>
    <source>
        <strain evidence="2">Ve08.2h10</strain>
    </source>
</reference>
<keyword evidence="2" id="KW-1185">Reference proteome</keyword>
<dbReference type="InterPro" id="IPR036397">
    <property type="entry name" value="RNaseH_sf"/>
</dbReference>
<gene>
    <name evidence="1" type="ORF">PAXRUDRAFT_832568</name>
</gene>
<dbReference type="GO" id="GO:0003676">
    <property type="term" value="F:nucleic acid binding"/>
    <property type="evidence" value="ECO:0007669"/>
    <property type="project" value="InterPro"/>
</dbReference>
<sequence length="55" mass="6131">MTLVEGTVKFGGGSLMMWGCMTWQGVGYAAKIDGRMYGDLYLQVLKDELHDSLRT</sequence>
<dbReference type="EMBL" id="KN825718">
    <property type="protein sequence ID" value="KIK81862.1"/>
    <property type="molecule type" value="Genomic_DNA"/>
</dbReference>
<accession>A0A0D0CGM3</accession>
<dbReference type="OrthoDB" id="4843387at2759"/>
<reference evidence="1 2" key="1">
    <citation type="submission" date="2014-04" db="EMBL/GenBank/DDBJ databases">
        <authorList>
            <consortium name="DOE Joint Genome Institute"/>
            <person name="Kuo A."/>
            <person name="Kohler A."/>
            <person name="Jargeat P."/>
            <person name="Nagy L.G."/>
            <person name="Floudas D."/>
            <person name="Copeland A."/>
            <person name="Barry K.W."/>
            <person name="Cichocki N."/>
            <person name="Veneault-Fourrey C."/>
            <person name="LaButti K."/>
            <person name="Lindquist E.A."/>
            <person name="Lipzen A."/>
            <person name="Lundell T."/>
            <person name="Morin E."/>
            <person name="Murat C."/>
            <person name="Sun H."/>
            <person name="Tunlid A."/>
            <person name="Henrissat B."/>
            <person name="Grigoriev I.V."/>
            <person name="Hibbett D.S."/>
            <person name="Martin F."/>
            <person name="Nordberg H.P."/>
            <person name="Cantor M.N."/>
            <person name="Hua S.X."/>
        </authorList>
    </citation>
    <scope>NUCLEOTIDE SEQUENCE [LARGE SCALE GENOMIC DNA]</scope>
    <source>
        <strain evidence="1 2">Ve08.2h10</strain>
    </source>
</reference>
<dbReference type="Gene3D" id="3.30.420.10">
    <property type="entry name" value="Ribonuclease H-like superfamily/Ribonuclease H"/>
    <property type="match status" value="1"/>
</dbReference>
<evidence type="ECO:0000313" key="2">
    <source>
        <dbReference type="Proteomes" id="UP000054538"/>
    </source>
</evidence>
<proteinExistence type="predicted"/>
<organism evidence="1 2">
    <name type="scientific">Paxillus rubicundulus Ve08.2h10</name>
    <dbReference type="NCBI Taxonomy" id="930991"/>
    <lineage>
        <taxon>Eukaryota</taxon>
        <taxon>Fungi</taxon>
        <taxon>Dikarya</taxon>
        <taxon>Basidiomycota</taxon>
        <taxon>Agaricomycotina</taxon>
        <taxon>Agaricomycetes</taxon>
        <taxon>Agaricomycetidae</taxon>
        <taxon>Boletales</taxon>
        <taxon>Paxilineae</taxon>
        <taxon>Paxillaceae</taxon>
        <taxon>Paxillus</taxon>
    </lineage>
</organism>
<evidence type="ECO:0000313" key="1">
    <source>
        <dbReference type="EMBL" id="KIK81862.1"/>
    </source>
</evidence>
<dbReference type="Proteomes" id="UP000054538">
    <property type="component" value="Unassembled WGS sequence"/>
</dbReference>
<dbReference type="STRING" id="930991.A0A0D0CGM3"/>
<dbReference type="HOGENOM" id="CLU_033666_15_0_1"/>
<protein>
    <submittedName>
        <fullName evidence="1">Uncharacterized protein</fullName>
    </submittedName>
</protein>
<name>A0A0D0CGM3_9AGAM</name>
<dbReference type="InParanoid" id="A0A0D0CGM3"/>
<dbReference type="AlphaFoldDB" id="A0A0D0CGM3"/>